<evidence type="ECO:0000256" key="2">
    <source>
        <dbReference type="ARBA" id="ARBA00022729"/>
    </source>
</evidence>
<comment type="similarity">
    <text evidence="1">Belongs to the type-B carboxylesterase/lipase family.</text>
</comment>
<evidence type="ECO:0000313" key="5">
    <source>
        <dbReference type="WBParaSite" id="nRc.2.0.1.t33541-RA"/>
    </source>
</evidence>
<reference evidence="5" key="1">
    <citation type="submission" date="2022-11" db="UniProtKB">
        <authorList>
            <consortium name="WormBaseParasite"/>
        </authorList>
    </citation>
    <scope>IDENTIFICATION</scope>
</reference>
<dbReference type="InterPro" id="IPR002018">
    <property type="entry name" value="CarbesteraseB"/>
</dbReference>
<name>A0A915K4A9_ROMCU</name>
<evidence type="ECO:0000256" key="1">
    <source>
        <dbReference type="ARBA" id="ARBA00005964"/>
    </source>
</evidence>
<dbReference type="PANTHER" id="PTHR43903">
    <property type="entry name" value="NEUROLIGIN"/>
    <property type="match status" value="1"/>
</dbReference>
<organism evidence="4 5">
    <name type="scientific">Romanomermis culicivorax</name>
    <name type="common">Nematode worm</name>
    <dbReference type="NCBI Taxonomy" id="13658"/>
    <lineage>
        <taxon>Eukaryota</taxon>
        <taxon>Metazoa</taxon>
        <taxon>Ecdysozoa</taxon>
        <taxon>Nematoda</taxon>
        <taxon>Enoplea</taxon>
        <taxon>Dorylaimia</taxon>
        <taxon>Mermithida</taxon>
        <taxon>Mermithoidea</taxon>
        <taxon>Mermithidae</taxon>
        <taxon>Romanomermis</taxon>
    </lineage>
</organism>
<dbReference type="InterPro" id="IPR019819">
    <property type="entry name" value="Carboxylesterase_B_CS"/>
</dbReference>
<dbReference type="SUPFAM" id="SSF53474">
    <property type="entry name" value="alpha/beta-Hydrolases"/>
    <property type="match status" value="1"/>
</dbReference>
<dbReference type="Proteomes" id="UP000887565">
    <property type="component" value="Unplaced"/>
</dbReference>
<keyword evidence="2" id="KW-0732">Signal</keyword>
<protein>
    <submittedName>
        <fullName evidence="5">Carboxylesterase type B domain-containing protein</fullName>
    </submittedName>
</protein>
<proteinExistence type="inferred from homology"/>
<keyword evidence="4" id="KW-1185">Reference proteome</keyword>
<dbReference type="AlphaFoldDB" id="A0A915K4A9"/>
<dbReference type="Pfam" id="PF00135">
    <property type="entry name" value="COesterase"/>
    <property type="match status" value="1"/>
</dbReference>
<accession>A0A915K4A9</accession>
<dbReference type="InterPro" id="IPR029058">
    <property type="entry name" value="AB_hydrolase_fold"/>
</dbReference>
<dbReference type="InterPro" id="IPR051093">
    <property type="entry name" value="Neuroligin/BSAL"/>
</dbReference>
<dbReference type="PROSITE" id="PS00941">
    <property type="entry name" value="CARBOXYLESTERASE_B_2"/>
    <property type="match status" value="1"/>
</dbReference>
<evidence type="ECO:0000313" key="4">
    <source>
        <dbReference type="Proteomes" id="UP000887565"/>
    </source>
</evidence>
<evidence type="ECO:0000259" key="3">
    <source>
        <dbReference type="Pfam" id="PF00135"/>
    </source>
</evidence>
<feature type="domain" description="Carboxylesterase type B" evidence="3">
    <location>
        <begin position="130"/>
        <end position="432"/>
    </location>
</feature>
<dbReference type="WBParaSite" id="nRc.2.0.1.t33541-RA">
    <property type="protein sequence ID" value="nRc.2.0.1.t33541-RA"/>
    <property type="gene ID" value="nRc.2.0.1.g33541"/>
</dbReference>
<dbReference type="Gene3D" id="3.40.50.1820">
    <property type="entry name" value="alpha/beta hydrolase"/>
    <property type="match status" value="1"/>
</dbReference>
<sequence length="434" mass="48219">MLLHQTIPLIPISPSHEVVAMPLSSVLVFYSIVEISVAQPQRILPFVASDNIPEITHRPISFDIYDPFRSTTRQSDKILDDEVVVRLSVGQLIGKNFIIDNLAWAPDSDEREFDSEERIGGNINYKPKRVSTSIFTFLGVPYAQKPVGRLRFQLPQKLPRLPGDIYFADKFSAACAQDVESRPNLRFDMPYEHHVDEDCLYLNVFTPQASLVAAKNYPVIVFFHGGNFQTGASNDWPAYVLSTKGLVVVTANYRLGAFGFLSLGGRQANFGLWDQKLVLEWIQEHIYAFGGDKSRVTVVGHDAGAVSAGLHMLSPFSAGLITSVAALSGAEVAYHQVITHPMLAYNNTLKLGRMVGCFSLKSGDILECLKTRSTRDIVAGTRDMLVEFNRYSFLPTIDKNFLSDLPQTLLNRKEVVSPLPYLTGINLHDGAEVL</sequence>